<comment type="caution">
    <text evidence="2">The sequence shown here is derived from an EMBL/GenBank/DDBJ whole genome shotgun (WGS) entry which is preliminary data.</text>
</comment>
<dbReference type="RefSeq" id="WP_154207051.1">
    <property type="nucleotide sequence ID" value="NZ_WJYN01000004.1"/>
</dbReference>
<keyword evidence="1" id="KW-0472">Membrane</keyword>
<keyword evidence="1" id="KW-0812">Transmembrane</keyword>
<sequence length="437" mass="49208">MSSEETFDELYHERRKIEEAMLEAARALDAVGVKTAETMHLNCLRSRGDGSVRKIVVTAEQVNEYLERIARIAKACREVNWSRGDYQPPIVFADLRYLKIDGNVSATVLFPVYLDYSEIIEQFRVNILGPCKRFDASHTQCSSLDIKVMDEQGFGPDKFDINVSGSKFGSLNIASESKFRGVYLNIWKTEVGCFIARNMIIKHIRADGSSFEEVMSFDECRISIARFAQCRFFDGWQFSKCIFHNAPNFTDAKMDRQHTSFSDCRFRAAGRLIGSRCTPEDVAKYRYLRAHFSRAKDFYYENLFYSLEQRGHRISGNAPIFDKVISFVYDSLSDYGSSVARPFSIFFCQILLFALLFGMIGGAVGRGVFLMHPAIGLSLQNSFNPVGLFSDKSIVAVDSGVTYALSLVQAIFSVVLIALMLIGIRSRFKKGGGGESS</sequence>
<evidence type="ECO:0000313" key="3">
    <source>
        <dbReference type="Proteomes" id="UP000441032"/>
    </source>
</evidence>
<dbReference type="EMBL" id="WJYN01000004">
    <property type="protein sequence ID" value="MRS99487.1"/>
    <property type="molecule type" value="Genomic_DNA"/>
</dbReference>
<feature type="transmembrane region" description="Helical" evidence="1">
    <location>
        <begin position="401"/>
        <end position="422"/>
    </location>
</feature>
<evidence type="ECO:0000256" key="1">
    <source>
        <dbReference type="SAM" id="Phobius"/>
    </source>
</evidence>
<name>A0A7X2HMX7_RALPI</name>
<dbReference type="Proteomes" id="UP000441032">
    <property type="component" value="Unassembled WGS sequence"/>
</dbReference>
<feature type="transmembrane region" description="Helical" evidence="1">
    <location>
        <begin position="343"/>
        <end position="364"/>
    </location>
</feature>
<reference evidence="2 3" key="1">
    <citation type="submission" date="2019-11" db="EMBL/GenBank/DDBJ databases">
        <title>Phenotypic characterization of an OXA-22 and OXA-60 co-producing Ralstonia pickettii clinical strain.</title>
        <authorList>
            <person name="He F."/>
        </authorList>
    </citation>
    <scope>NUCLEOTIDE SEQUENCE [LARGE SCALE GENOMIC DNA]</scope>
    <source>
        <strain evidence="2 3">PSLESD1</strain>
    </source>
</reference>
<proteinExistence type="predicted"/>
<keyword evidence="1" id="KW-1133">Transmembrane helix</keyword>
<accession>A0A7X2HMX7</accession>
<organism evidence="2 3">
    <name type="scientific">Ralstonia pickettii</name>
    <name type="common">Burkholderia pickettii</name>
    <dbReference type="NCBI Taxonomy" id="329"/>
    <lineage>
        <taxon>Bacteria</taxon>
        <taxon>Pseudomonadati</taxon>
        <taxon>Pseudomonadota</taxon>
        <taxon>Betaproteobacteria</taxon>
        <taxon>Burkholderiales</taxon>
        <taxon>Burkholderiaceae</taxon>
        <taxon>Ralstonia</taxon>
    </lineage>
</organism>
<gene>
    <name evidence="2" type="ORF">GJQ57_12615</name>
</gene>
<dbReference type="AlphaFoldDB" id="A0A7X2HMX7"/>
<evidence type="ECO:0000313" key="2">
    <source>
        <dbReference type="EMBL" id="MRS99487.1"/>
    </source>
</evidence>
<protein>
    <recommendedName>
        <fullName evidence="4">Pentapeptide repeat-containing protein</fullName>
    </recommendedName>
</protein>
<evidence type="ECO:0008006" key="4">
    <source>
        <dbReference type="Google" id="ProtNLM"/>
    </source>
</evidence>